<name>A0A6I3J8R1_9ACTN</name>
<dbReference type="PANTHER" id="PTHR19879:SF9">
    <property type="entry name" value="TRANSCRIPTION INITIATION FACTOR TFIID SUBUNIT 5"/>
    <property type="match status" value="1"/>
</dbReference>
<keyword evidence="2" id="KW-0732">Signal</keyword>
<evidence type="ECO:0000256" key="2">
    <source>
        <dbReference type="SAM" id="SignalP"/>
    </source>
</evidence>
<feature type="repeat" description="WD" evidence="1">
    <location>
        <begin position="163"/>
        <end position="188"/>
    </location>
</feature>
<evidence type="ECO:0000313" key="4">
    <source>
        <dbReference type="Proteomes" id="UP000433406"/>
    </source>
</evidence>
<dbReference type="PANTHER" id="PTHR19879">
    <property type="entry name" value="TRANSCRIPTION INITIATION FACTOR TFIID"/>
    <property type="match status" value="1"/>
</dbReference>
<feature type="chain" id="PRO_5039259319" evidence="2">
    <location>
        <begin position="36"/>
        <end position="364"/>
    </location>
</feature>
<proteinExistence type="predicted"/>
<protein>
    <submittedName>
        <fullName evidence="3">PQQ-binding-like beta-propeller repeat protein</fullName>
    </submittedName>
</protein>
<evidence type="ECO:0000313" key="3">
    <source>
        <dbReference type="EMBL" id="MTB95049.1"/>
    </source>
</evidence>
<sequence>MVRRHRPPGPRVTRRRHWTGVAAGVLALAAVASTAGCSGEEDDPGGSGTGLSGDVDRVPGQLVVADWAATDPAGERLVAPCLDELCVWDTASGALRTTYDGGRVVAWSPDGELLATSEVESNRPVVELLDAATGEVSQTLVGHDEVEPGEGAEGIQALAFGAGGVLASAGPDGTVRLWSTDDGSAGAALETASDAPDQLAFSPGGSVLAVAAPDEPVELWDPASGEQVAVLDAPPQETVVYSPDGRLLATATSAADADATVTLWDTATGEPLRTYPGGVQAYRLAFSPDGVVLAMTQKDDADVLLWPVSGDATPRRVSGLAEPARSVLWSPDGSTLWAVSGTEGVVALDARTGRERRRFELPEE</sequence>
<organism evidence="3 4">
    <name type="scientific">Nocardioides marmotae</name>
    <dbReference type="NCBI Taxonomy" id="2663857"/>
    <lineage>
        <taxon>Bacteria</taxon>
        <taxon>Bacillati</taxon>
        <taxon>Actinomycetota</taxon>
        <taxon>Actinomycetes</taxon>
        <taxon>Propionibacteriales</taxon>
        <taxon>Nocardioidaceae</taxon>
        <taxon>Nocardioides</taxon>
    </lineage>
</organism>
<dbReference type="Gene3D" id="2.130.10.10">
    <property type="entry name" value="YVTN repeat-like/Quinoprotein amine dehydrogenase"/>
    <property type="match status" value="2"/>
</dbReference>
<keyword evidence="4" id="KW-1185">Reference proteome</keyword>
<comment type="caution">
    <text evidence="3">The sequence shown here is derived from an EMBL/GenBank/DDBJ whole genome shotgun (WGS) entry which is preliminary data.</text>
</comment>
<dbReference type="AlphaFoldDB" id="A0A6I3J8R1"/>
<evidence type="ECO:0000256" key="1">
    <source>
        <dbReference type="PROSITE-ProRule" id="PRU00221"/>
    </source>
</evidence>
<gene>
    <name evidence="3" type="ORF">GGQ22_08110</name>
</gene>
<dbReference type="InterPro" id="IPR015943">
    <property type="entry name" value="WD40/YVTN_repeat-like_dom_sf"/>
</dbReference>
<dbReference type="SMART" id="SM00320">
    <property type="entry name" value="WD40"/>
    <property type="match status" value="5"/>
</dbReference>
<dbReference type="Pfam" id="PF00400">
    <property type="entry name" value="WD40"/>
    <property type="match status" value="2"/>
</dbReference>
<feature type="repeat" description="WD" evidence="1">
    <location>
        <begin position="189"/>
        <end position="230"/>
    </location>
</feature>
<dbReference type="InterPro" id="IPR001680">
    <property type="entry name" value="WD40_rpt"/>
</dbReference>
<keyword evidence="1" id="KW-0853">WD repeat</keyword>
<dbReference type="PROSITE" id="PS50082">
    <property type="entry name" value="WD_REPEATS_2"/>
    <property type="match status" value="2"/>
</dbReference>
<reference evidence="3 4" key="1">
    <citation type="submission" date="2019-10" db="EMBL/GenBank/DDBJ databases">
        <title>Nocardioides novel species isolated from the excrement of Marmot.</title>
        <authorList>
            <person name="Zhang G."/>
        </authorList>
    </citation>
    <scope>NUCLEOTIDE SEQUENCE [LARGE SCALE GENOMIC DNA]</scope>
    <source>
        <strain evidence="4">zg-579</strain>
    </source>
</reference>
<dbReference type="InterPro" id="IPR011047">
    <property type="entry name" value="Quinoprotein_ADH-like_sf"/>
</dbReference>
<dbReference type="EMBL" id="WLCI01000008">
    <property type="protein sequence ID" value="MTB95049.1"/>
    <property type="molecule type" value="Genomic_DNA"/>
</dbReference>
<feature type="signal peptide" evidence="2">
    <location>
        <begin position="1"/>
        <end position="35"/>
    </location>
</feature>
<accession>A0A6I3J8R1</accession>
<dbReference type="Proteomes" id="UP000433406">
    <property type="component" value="Unassembled WGS sequence"/>
</dbReference>
<dbReference type="SUPFAM" id="SSF50998">
    <property type="entry name" value="Quinoprotein alcohol dehydrogenase-like"/>
    <property type="match status" value="1"/>
</dbReference>